<feature type="region of interest" description="Disordered" evidence="1">
    <location>
        <begin position="261"/>
        <end position="351"/>
    </location>
</feature>
<feature type="compositionally biased region" description="Low complexity" evidence="1">
    <location>
        <begin position="490"/>
        <end position="512"/>
    </location>
</feature>
<feature type="compositionally biased region" description="Polar residues" evidence="1">
    <location>
        <begin position="161"/>
        <end position="180"/>
    </location>
</feature>
<feature type="region of interest" description="Disordered" evidence="1">
    <location>
        <begin position="391"/>
        <end position="531"/>
    </location>
</feature>
<name>A0A8J2HSL7_9PLEO</name>
<evidence type="ECO:0000256" key="1">
    <source>
        <dbReference type="SAM" id="MobiDB-lite"/>
    </source>
</evidence>
<feature type="compositionally biased region" description="Basic and acidic residues" evidence="1">
    <location>
        <begin position="209"/>
        <end position="220"/>
    </location>
</feature>
<feature type="compositionally biased region" description="Low complexity" evidence="1">
    <location>
        <begin position="444"/>
        <end position="454"/>
    </location>
</feature>
<sequence>MSATTTFAAAAKTPYSEAASLEHYNSKMLKELKVLAKLHGISDAGEPRDVVAHLMEKDRENSTWPGMYDEPNKKDGESSGITPAKKVSKKTETPSETKIIVGKKSNNASTATVSNKNTATTSIGSITSTGSNNNTATSMPQLAKEWDELWGPPYALAKPATSDSRSQGTSVTTAESTPTRSKPLVSPITSVSSTSSDSNRYNVLVTDETEVREPEGKEGEEVNEEEIPPMEEVTKKALSVHQKWVDSYTIIEEEKEEERAALANLATNNNVDAGEKTKKNKKRGKEGGKKVNRDKKDAPQSAEIEANTTEALTSGAASTLEQAEGIPLPVSPARPEPTEATTEHAIDVSGPVSIFEENNGAIVEPSPSVAPTEVDEWVNEQIDLHESMPTVTKDMQDSPPSIGIPAPEQPPASPIAITASEPAAKPPKKATAQNFHVAPPLSPPSTQTASAPTPIKTNTQRRNEKRKGNKQVASSNMYNVLIPDELAGDSTPNSSNTKENNNGNSGEGAAPAAKKDKRGAKGGKKAQAQKKNQFVPVVETTASPVVLAAVAAKVELVHVVLVVALAILAGAFGAWVKG</sequence>
<dbReference type="GeneID" id="67010867"/>
<dbReference type="EMBL" id="CAJRGZ010000015">
    <property type="protein sequence ID" value="CAG5142058.1"/>
    <property type="molecule type" value="Genomic_DNA"/>
</dbReference>
<keyword evidence="4" id="KW-1185">Reference proteome</keyword>
<keyword evidence="2" id="KW-1133">Transmembrane helix</keyword>
<keyword evidence="2" id="KW-0472">Membrane</keyword>
<feature type="compositionally biased region" description="Low complexity" evidence="1">
    <location>
        <begin position="261"/>
        <end position="270"/>
    </location>
</feature>
<dbReference type="RefSeq" id="XP_043164598.1">
    <property type="nucleotide sequence ID" value="XM_043308663.1"/>
</dbReference>
<feature type="compositionally biased region" description="Polar residues" evidence="1">
    <location>
        <begin position="306"/>
        <end position="321"/>
    </location>
</feature>
<feature type="compositionally biased region" description="Basic residues" evidence="1">
    <location>
        <begin position="515"/>
        <end position="528"/>
    </location>
</feature>
<feature type="compositionally biased region" description="Low complexity" evidence="1">
    <location>
        <begin position="185"/>
        <end position="198"/>
    </location>
</feature>
<protein>
    <submittedName>
        <fullName evidence="3">Uncharacterized protein</fullName>
    </submittedName>
</protein>
<gene>
    <name evidence="3" type="ORF">ALTATR162_LOCUS1068</name>
</gene>
<dbReference type="AlphaFoldDB" id="A0A8J2HSL7"/>
<evidence type="ECO:0000313" key="3">
    <source>
        <dbReference type="EMBL" id="CAG5142058.1"/>
    </source>
</evidence>
<organism evidence="3 4">
    <name type="scientific">Alternaria atra</name>
    <dbReference type="NCBI Taxonomy" id="119953"/>
    <lineage>
        <taxon>Eukaryota</taxon>
        <taxon>Fungi</taxon>
        <taxon>Dikarya</taxon>
        <taxon>Ascomycota</taxon>
        <taxon>Pezizomycotina</taxon>
        <taxon>Dothideomycetes</taxon>
        <taxon>Pleosporomycetidae</taxon>
        <taxon>Pleosporales</taxon>
        <taxon>Pleosporineae</taxon>
        <taxon>Pleosporaceae</taxon>
        <taxon>Alternaria</taxon>
        <taxon>Alternaria sect. Ulocladioides</taxon>
    </lineage>
</organism>
<feature type="region of interest" description="Disordered" evidence="1">
    <location>
        <begin position="57"/>
        <end position="96"/>
    </location>
</feature>
<feature type="region of interest" description="Disordered" evidence="1">
    <location>
        <begin position="157"/>
        <end position="230"/>
    </location>
</feature>
<evidence type="ECO:0000313" key="4">
    <source>
        <dbReference type="Proteomes" id="UP000676310"/>
    </source>
</evidence>
<accession>A0A8J2HSL7</accession>
<dbReference type="OrthoDB" id="3694488at2759"/>
<feature type="transmembrane region" description="Helical" evidence="2">
    <location>
        <begin position="556"/>
        <end position="576"/>
    </location>
</feature>
<comment type="caution">
    <text evidence="3">The sequence shown here is derived from an EMBL/GenBank/DDBJ whole genome shotgun (WGS) entry which is preliminary data.</text>
</comment>
<reference evidence="3" key="1">
    <citation type="submission" date="2021-05" db="EMBL/GenBank/DDBJ databases">
        <authorList>
            <person name="Stam R."/>
        </authorList>
    </citation>
    <scope>NUCLEOTIDE SEQUENCE</scope>
    <source>
        <strain evidence="3">CS162</strain>
    </source>
</reference>
<evidence type="ECO:0000256" key="2">
    <source>
        <dbReference type="SAM" id="Phobius"/>
    </source>
</evidence>
<dbReference type="Proteomes" id="UP000676310">
    <property type="component" value="Unassembled WGS sequence"/>
</dbReference>
<feature type="compositionally biased region" description="Basic and acidic residues" evidence="1">
    <location>
        <begin position="285"/>
        <end position="298"/>
    </location>
</feature>
<proteinExistence type="predicted"/>
<keyword evidence="2" id="KW-0812">Transmembrane</keyword>